<keyword evidence="2" id="KW-1185">Reference proteome</keyword>
<accession>A0A517M9Y1</accession>
<name>A0A517M9Y1_9BACT</name>
<dbReference type="EMBL" id="CP036262">
    <property type="protein sequence ID" value="QDS91597.1"/>
    <property type="molecule type" value="Genomic_DNA"/>
</dbReference>
<dbReference type="Proteomes" id="UP000320672">
    <property type="component" value="Chromosome"/>
</dbReference>
<organism evidence="1 2">
    <name type="scientific">Roseimaritima multifibrata</name>
    <dbReference type="NCBI Taxonomy" id="1930274"/>
    <lineage>
        <taxon>Bacteria</taxon>
        <taxon>Pseudomonadati</taxon>
        <taxon>Planctomycetota</taxon>
        <taxon>Planctomycetia</taxon>
        <taxon>Pirellulales</taxon>
        <taxon>Pirellulaceae</taxon>
        <taxon>Roseimaritima</taxon>
    </lineage>
</organism>
<protein>
    <submittedName>
        <fullName evidence="1">Uncharacterized protein</fullName>
    </submittedName>
</protein>
<sequence>MAPNERQKRDGLAARKLKSLRAASQFSPMFNVAVEVTEMAGMDSIANDLKKHDDATGRLSVAIQRFQVAFVRFADWVEC</sequence>
<gene>
    <name evidence="1" type="ORF">FF011L_03270</name>
</gene>
<dbReference type="KEGG" id="rml:FF011L_03270"/>
<evidence type="ECO:0000313" key="1">
    <source>
        <dbReference type="EMBL" id="QDS91597.1"/>
    </source>
</evidence>
<reference evidence="1 2" key="1">
    <citation type="submission" date="2019-02" db="EMBL/GenBank/DDBJ databases">
        <title>Deep-cultivation of Planctomycetes and their phenomic and genomic characterization uncovers novel biology.</title>
        <authorList>
            <person name="Wiegand S."/>
            <person name="Jogler M."/>
            <person name="Boedeker C."/>
            <person name="Pinto D."/>
            <person name="Vollmers J."/>
            <person name="Rivas-Marin E."/>
            <person name="Kohn T."/>
            <person name="Peeters S.H."/>
            <person name="Heuer A."/>
            <person name="Rast P."/>
            <person name="Oberbeckmann S."/>
            <person name="Bunk B."/>
            <person name="Jeske O."/>
            <person name="Meyerdierks A."/>
            <person name="Storesund J.E."/>
            <person name="Kallscheuer N."/>
            <person name="Luecker S."/>
            <person name="Lage O.M."/>
            <person name="Pohl T."/>
            <person name="Merkel B.J."/>
            <person name="Hornburger P."/>
            <person name="Mueller R.-W."/>
            <person name="Bruemmer F."/>
            <person name="Labrenz M."/>
            <person name="Spormann A.M."/>
            <person name="Op den Camp H."/>
            <person name="Overmann J."/>
            <person name="Amann R."/>
            <person name="Jetten M.S.M."/>
            <person name="Mascher T."/>
            <person name="Medema M.H."/>
            <person name="Devos D.P."/>
            <person name="Kaster A.-K."/>
            <person name="Ovreas L."/>
            <person name="Rohde M."/>
            <person name="Galperin M.Y."/>
            <person name="Jogler C."/>
        </authorList>
    </citation>
    <scope>NUCLEOTIDE SEQUENCE [LARGE SCALE GENOMIC DNA]</scope>
    <source>
        <strain evidence="1 2">FF011L</strain>
    </source>
</reference>
<dbReference type="AlphaFoldDB" id="A0A517M9Y1"/>
<proteinExistence type="predicted"/>
<evidence type="ECO:0000313" key="2">
    <source>
        <dbReference type="Proteomes" id="UP000320672"/>
    </source>
</evidence>